<dbReference type="NCBIfam" id="TIGR03083">
    <property type="entry name" value="maleylpyruvate isomerase family mycothiol-dependent enzyme"/>
    <property type="match status" value="1"/>
</dbReference>
<dbReference type="AlphaFoldDB" id="A0A4R6RQA6"/>
<evidence type="ECO:0000313" key="3">
    <source>
        <dbReference type="Proteomes" id="UP000295444"/>
    </source>
</evidence>
<dbReference type="GO" id="GO:0005886">
    <property type="term" value="C:plasma membrane"/>
    <property type="evidence" value="ECO:0007669"/>
    <property type="project" value="TreeGrafter"/>
</dbReference>
<dbReference type="Proteomes" id="UP000295444">
    <property type="component" value="Unassembled WGS sequence"/>
</dbReference>
<dbReference type="EMBL" id="SNXZ01000017">
    <property type="protein sequence ID" value="TDP88900.1"/>
    <property type="molecule type" value="Genomic_DNA"/>
</dbReference>
<evidence type="ECO:0000313" key="2">
    <source>
        <dbReference type="EMBL" id="TDP88900.1"/>
    </source>
</evidence>
<feature type="domain" description="Mycothiol-dependent maleylpyruvate isomerase metal-binding" evidence="1">
    <location>
        <begin position="10"/>
        <end position="127"/>
    </location>
</feature>
<accession>A0A4R6RQA6</accession>
<proteinExistence type="predicted"/>
<dbReference type="InterPro" id="IPR024344">
    <property type="entry name" value="MDMPI_metal-binding"/>
</dbReference>
<dbReference type="OrthoDB" id="3671213at2"/>
<organism evidence="2 3">
    <name type="scientific">Labedaea rhizosphaerae</name>
    <dbReference type="NCBI Taxonomy" id="598644"/>
    <lineage>
        <taxon>Bacteria</taxon>
        <taxon>Bacillati</taxon>
        <taxon>Actinomycetota</taxon>
        <taxon>Actinomycetes</taxon>
        <taxon>Pseudonocardiales</taxon>
        <taxon>Pseudonocardiaceae</taxon>
        <taxon>Labedaea</taxon>
    </lineage>
</organism>
<dbReference type="PANTHER" id="PTHR40758:SF1">
    <property type="entry name" value="CONSERVED PROTEIN"/>
    <property type="match status" value="1"/>
</dbReference>
<dbReference type="InterPro" id="IPR017517">
    <property type="entry name" value="Maleyloyr_isom"/>
</dbReference>
<dbReference type="GO" id="GO:0046872">
    <property type="term" value="F:metal ion binding"/>
    <property type="evidence" value="ECO:0007669"/>
    <property type="project" value="InterPro"/>
</dbReference>
<name>A0A4R6RQA6_LABRH</name>
<dbReference type="SUPFAM" id="SSF109854">
    <property type="entry name" value="DinB/YfiT-like putative metalloenzymes"/>
    <property type="match status" value="1"/>
</dbReference>
<dbReference type="RefSeq" id="WP_133854510.1">
    <property type="nucleotide sequence ID" value="NZ_SNXZ01000017.1"/>
</dbReference>
<dbReference type="Pfam" id="PF11716">
    <property type="entry name" value="MDMPI_N"/>
    <property type="match status" value="1"/>
</dbReference>
<gene>
    <name evidence="2" type="ORF">EV186_11715</name>
</gene>
<evidence type="ECO:0000259" key="1">
    <source>
        <dbReference type="Pfam" id="PF11716"/>
    </source>
</evidence>
<reference evidence="2 3" key="1">
    <citation type="submission" date="2019-03" db="EMBL/GenBank/DDBJ databases">
        <title>Genomic Encyclopedia of Type Strains, Phase IV (KMG-IV): sequencing the most valuable type-strain genomes for metagenomic binning, comparative biology and taxonomic classification.</title>
        <authorList>
            <person name="Goeker M."/>
        </authorList>
    </citation>
    <scope>NUCLEOTIDE SEQUENCE [LARGE SCALE GENOMIC DNA]</scope>
    <source>
        <strain evidence="2 3">DSM 45361</strain>
    </source>
</reference>
<keyword evidence="3" id="KW-1185">Reference proteome</keyword>
<dbReference type="PANTHER" id="PTHR40758">
    <property type="entry name" value="CONSERVED PROTEIN"/>
    <property type="match status" value="1"/>
</dbReference>
<comment type="caution">
    <text evidence="2">The sequence shown here is derived from an EMBL/GenBank/DDBJ whole genome shotgun (WGS) entry which is preliminary data.</text>
</comment>
<sequence length="246" mass="25915">MDVERLAEGLHEHTDGVAKAVAGADPGAAVPTCPEWSLKVLIGHIGQAQRWAASTIRSGPSPVPDPFDADPGDPGDWSGWLHAGATDLIEAVSAAEGPVWTFFGPGPATFWLRRMLHDATIHHADAALATGTDFAVAPDLATDAITEWLEILSNPITPTLKPGLIALRGTGQTLQVRPDAGPGWLITRSPDGIHWARATEPADATLAGPVADLLLVLTRRQSPDTLTLTLTGDRDLVDHWLANTAA</sequence>
<dbReference type="InterPro" id="IPR034660">
    <property type="entry name" value="DinB/YfiT-like"/>
</dbReference>
<protein>
    <submittedName>
        <fullName evidence="2">Uncharacterized protein (TIGR03083 family)</fullName>
    </submittedName>
</protein>